<gene>
    <name evidence="9" type="ORF">PQO05_05550</name>
</gene>
<dbReference type="RefSeq" id="WP_273631683.1">
    <property type="nucleotide sequence ID" value="NZ_CP117167.1"/>
</dbReference>
<evidence type="ECO:0000256" key="5">
    <source>
        <dbReference type="ARBA" id="ARBA00023237"/>
    </source>
</evidence>
<evidence type="ECO:0000256" key="6">
    <source>
        <dbReference type="SAM" id="SignalP"/>
    </source>
</evidence>
<dbReference type="CDD" id="cd08977">
    <property type="entry name" value="SusD"/>
    <property type="match status" value="1"/>
</dbReference>
<dbReference type="PROSITE" id="PS51257">
    <property type="entry name" value="PROKAR_LIPOPROTEIN"/>
    <property type="match status" value="1"/>
</dbReference>
<comment type="subcellular location">
    <subcellularLocation>
        <location evidence="1">Cell outer membrane</location>
    </subcellularLocation>
</comment>
<evidence type="ECO:0000259" key="7">
    <source>
        <dbReference type="Pfam" id="PF07980"/>
    </source>
</evidence>
<protein>
    <submittedName>
        <fullName evidence="9">RagB/SusD family nutrient uptake outer membrane protein</fullName>
    </submittedName>
</protein>
<sequence>MKKYISTILICCVSLLSCKKSFLTLVPQSQATDVAYYKTTADIGNAVTAAYASLQNMYYGTFVDMMEARGDNVENLNPGANAGTEYNIDQFLAKADNTDIKGAWTNIYNGISRCNNTIVHLDVVTDPKLKAQYEGELRFLRALHYFNIVRLWGAAPLELAPVTADDAKAQGRSSVQDVYNAIETDLTAAINLLPVTYTNATDLGRATQGAAKALLGKVYLTEAKYTSAVNILKDLVSASNVYGYKLLPTVASVFDVNNKMNAEIIFAVRYNKTIAGQGHGLAAYFNQPGLDPKLISSYGSGDQRSDLLNTVTLDANDKPVKKYYDTFDPNNKTLGNDFIVLRYADVLLMYAEALNETGYNTDALTYLNAVRARAGAAVYTTATLPDQTTFGTAVLNERRLELPLELHRWFDLIRTNTAIAALKNSGLTPITIQAYQYLYPIPQSEIDISTNKSGFTQNPGY</sequence>
<dbReference type="Pfam" id="PF07980">
    <property type="entry name" value="SusD_RagB"/>
    <property type="match status" value="1"/>
</dbReference>
<evidence type="ECO:0000256" key="4">
    <source>
        <dbReference type="ARBA" id="ARBA00023136"/>
    </source>
</evidence>
<proteinExistence type="inferred from homology"/>
<evidence type="ECO:0000256" key="1">
    <source>
        <dbReference type="ARBA" id="ARBA00004442"/>
    </source>
</evidence>
<feature type="chain" id="PRO_5046487361" evidence="6">
    <location>
        <begin position="20"/>
        <end position="461"/>
    </location>
</feature>
<keyword evidence="10" id="KW-1185">Reference proteome</keyword>
<evidence type="ECO:0000256" key="2">
    <source>
        <dbReference type="ARBA" id="ARBA00006275"/>
    </source>
</evidence>
<evidence type="ECO:0000259" key="8">
    <source>
        <dbReference type="Pfam" id="PF14322"/>
    </source>
</evidence>
<dbReference type="InterPro" id="IPR033985">
    <property type="entry name" value="SusD-like_N"/>
</dbReference>
<dbReference type="EMBL" id="CP117167">
    <property type="protein sequence ID" value="WCT13398.1"/>
    <property type="molecule type" value="Genomic_DNA"/>
</dbReference>
<evidence type="ECO:0000313" key="10">
    <source>
        <dbReference type="Proteomes" id="UP001216139"/>
    </source>
</evidence>
<dbReference type="SUPFAM" id="SSF48452">
    <property type="entry name" value="TPR-like"/>
    <property type="match status" value="1"/>
</dbReference>
<name>A0ABY7TAQ9_9SPHI</name>
<dbReference type="Pfam" id="PF14322">
    <property type="entry name" value="SusD-like_3"/>
    <property type="match status" value="1"/>
</dbReference>
<reference evidence="9 10" key="1">
    <citation type="submission" date="2023-02" db="EMBL/GenBank/DDBJ databases">
        <title>Genome sequence of Mucilaginibacter jinjuensis strain KACC 16571.</title>
        <authorList>
            <person name="Kim S."/>
            <person name="Heo J."/>
            <person name="Kwon S.-W."/>
        </authorList>
    </citation>
    <scope>NUCLEOTIDE SEQUENCE [LARGE SCALE GENOMIC DNA]</scope>
    <source>
        <strain evidence="9 10">KACC 16571</strain>
    </source>
</reference>
<dbReference type="Proteomes" id="UP001216139">
    <property type="component" value="Chromosome"/>
</dbReference>
<keyword evidence="4" id="KW-0472">Membrane</keyword>
<feature type="domain" description="SusD-like N-terminal" evidence="8">
    <location>
        <begin position="32"/>
        <end position="220"/>
    </location>
</feature>
<evidence type="ECO:0000313" key="9">
    <source>
        <dbReference type="EMBL" id="WCT13398.1"/>
    </source>
</evidence>
<feature type="signal peptide" evidence="6">
    <location>
        <begin position="1"/>
        <end position="19"/>
    </location>
</feature>
<dbReference type="InterPro" id="IPR012944">
    <property type="entry name" value="SusD_RagB_dom"/>
</dbReference>
<dbReference type="InterPro" id="IPR011990">
    <property type="entry name" value="TPR-like_helical_dom_sf"/>
</dbReference>
<accession>A0ABY7TAQ9</accession>
<keyword evidence="3 6" id="KW-0732">Signal</keyword>
<evidence type="ECO:0000256" key="3">
    <source>
        <dbReference type="ARBA" id="ARBA00022729"/>
    </source>
</evidence>
<comment type="similarity">
    <text evidence="2">Belongs to the SusD family.</text>
</comment>
<dbReference type="Gene3D" id="1.25.40.390">
    <property type="match status" value="1"/>
</dbReference>
<feature type="domain" description="RagB/SusD" evidence="7">
    <location>
        <begin position="300"/>
        <end position="461"/>
    </location>
</feature>
<organism evidence="9 10">
    <name type="scientific">Mucilaginibacter jinjuensis</name>
    <dbReference type="NCBI Taxonomy" id="1176721"/>
    <lineage>
        <taxon>Bacteria</taxon>
        <taxon>Pseudomonadati</taxon>
        <taxon>Bacteroidota</taxon>
        <taxon>Sphingobacteriia</taxon>
        <taxon>Sphingobacteriales</taxon>
        <taxon>Sphingobacteriaceae</taxon>
        <taxon>Mucilaginibacter</taxon>
    </lineage>
</organism>
<keyword evidence="5" id="KW-0998">Cell outer membrane</keyword>